<dbReference type="Proteomes" id="UP000681967">
    <property type="component" value="Unassembled WGS sequence"/>
</dbReference>
<keyword evidence="3 5" id="KW-1133">Transmembrane helix</keyword>
<reference evidence="7" key="1">
    <citation type="submission" date="2021-02" db="EMBL/GenBank/DDBJ databases">
        <authorList>
            <person name="Nowell W R."/>
        </authorList>
    </citation>
    <scope>NUCLEOTIDE SEQUENCE</scope>
</reference>
<name>A0A8S2YEK6_9BILA</name>
<accession>A0A8S2YEK6</accession>
<protein>
    <recommendedName>
        <fullName evidence="6">G-protein coupled receptors family 1 profile domain-containing protein</fullName>
    </recommendedName>
</protein>
<keyword evidence="2 5" id="KW-0812">Transmembrane</keyword>
<feature type="non-terminal residue" evidence="7">
    <location>
        <position position="80"/>
    </location>
</feature>
<dbReference type="InterPro" id="IPR017452">
    <property type="entry name" value="GPCR_Rhodpsn_7TM"/>
</dbReference>
<evidence type="ECO:0000313" key="9">
    <source>
        <dbReference type="Proteomes" id="UP000681967"/>
    </source>
</evidence>
<dbReference type="AlphaFoldDB" id="A0A8S2YEK6"/>
<keyword evidence="4 5" id="KW-0472">Membrane</keyword>
<dbReference type="PROSITE" id="PS50262">
    <property type="entry name" value="G_PROTEIN_RECEP_F1_2"/>
    <property type="match status" value="1"/>
</dbReference>
<comment type="subcellular location">
    <subcellularLocation>
        <location evidence="1">Membrane</location>
    </subcellularLocation>
</comment>
<evidence type="ECO:0000256" key="3">
    <source>
        <dbReference type="ARBA" id="ARBA00022989"/>
    </source>
</evidence>
<evidence type="ECO:0000256" key="4">
    <source>
        <dbReference type="ARBA" id="ARBA00023136"/>
    </source>
</evidence>
<dbReference type="Proteomes" id="UP000681720">
    <property type="component" value="Unassembled WGS sequence"/>
</dbReference>
<feature type="non-terminal residue" evidence="7">
    <location>
        <position position="1"/>
    </location>
</feature>
<comment type="caution">
    <text evidence="7">The sequence shown here is derived from an EMBL/GenBank/DDBJ whole genome shotgun (WGS) entry which is preliminary data.</text>
</comment>
<evidence type="ECO:0000256" key="1">
    <source>
        <dbReference type="ARBA" id="ARBA00004370"/>
    </source>
</evidence>
<evidence type="ECO:0000256" key="2">
    <source>
        <dbReference type="ARBA" id="ARBA00022692"/>
    </source>
</evidence>
<evidence type="ECO:0000259" key="6">
    <source>
        <dbReference type="PROSITE" id="PS50262"/>
    </source>
</evidence>
<gene>
    <name evidence="7" type="ORF">BYL167_LOCUS38160</name>
    <name evidence="8" type="ORF">GIL414_LOCUS55657</name>
</gene>
<dbReference type="Gene3D" id="1.20.1070.10">
    <property type="entry name" value="Rhodopsin 7-helix transmembrane proteins"/>
    <property type="match status" value="1"/>
</dbReference>
<dbReference type="GO" id="GO:0016020">
    <property type="term" value="C:membrane"/>
    <property type="evidence" value="ECO:0007669"/>
    <property type="project" value="UniProtKB-SubCell"/>
</dbReference>
<evidence type="ECO:0000313" key="8">
    <source>
        <dbReference type="EMBL" id="CAF4974991.1"/>
    </source>
</evidence>
<organism evidence="7 9">
    <name type="scientific">Rotaria magnacalcarata</name>
    <dbReference type="NCBI Taxonomy" id="392030"/>
    <lineage>
        <taxon>Eukaryota</taxon>
        <taxon>Metazoa</taxon>
        <taxon>Spiralia</taxon>
        <taxon>Gnathifera</taxon>
        <taxon>Rotifera</taxon>
        <taxon>Eurotatoria</taxon>
        <taxon>Bdelloidea</taxon>
        <taxon>Philodinida</taxon>
        <taxon>Philodinidae</taxon>
        <taxon>Rotaria</taxon>
    </lineage>
</organism>
<dbReference type="EMBL" id="CAJOBJ010198059">
    <property type="protein sequence ID" value="CAF4974991.1"/>
    <property type="molecule type" value="Genomic_DNA"/>
</dbReference>
<dbReference type="SUPFAM" id="SSF81321">
    <property type="entry name" value="Family A G protein-coupled receptor-like"/>
    <property type="match status" value="1"/>
</dbReference>
<sequence>GTFGNVLSFIIFSHGTLRKSSTFRYLAILSLMDLLVLYSGLLDLFLTIEYGVAFSLRNLNPITCRLHTFITYWSQHSSSW</sequence>
<feature type="transmembrane region" description="Helical" evidence="5">
    <location>
        <begin position="25"/>
        <end position="48"/>
    </location>
</feature>
<dbReference type="EMBL" id="CAJOBH010088347">
    <property type="protein sequence ID" value="CAF4552221.1"/>
    <property type="molecule type" value="Genomic_DNA"/>
</dbReference>
<evidence type="ECO:0000313" key="7">
    <source>
        <dbReference type="EMBL" id="CAF4552221.1"/>
    </source>
</evidence>
<evidence type="ECO:0000256" key="5">
    <source>
        <dbReference type="SAM" id="Phobius"/>
    </source>
</evidence>
<feature type="domain" description="G-protein coupled receptors family 1 profile" evidence="6">
    <location>
        <begin position="4"/>
        <end position="80"/>
    </location>
</feature>
<proteinExistence type="predicted"/>